<dbReference type="FunFam" id="3.30.420.100:FF:000002">
    <property type="entry name" value="60S ribosomal protein L5"/>
    <property type="match status" value="1"/>
</dbReference>
<dbReference type="Pfam" id="PF17144">
    <property type="entry name" value="Ribosomal_L5e"/>
    <property type="match status" value="1"/>
</dbReference>
<dbReference type="GO" id="GO:0006412">
    <property type="term" value="P:translation"/>
    <property type="evidence" value="ECO:0007669"/>
    <property type="project" value="InterPro"/>
</dbReference>
<feature type="domain" description="Large ribosomal subunit protein uL18 C-terminal eukaryotes" evidence="7">
    <location>
        <begin position="232"/>
        <end position="284"/>
    </location>
</feature>
<keyword evidence="5" id="KW-0687">Ribonucleoprotein</keyword>
<dbReference type="CDD" id="cd00432">
    <property type="entry name" value="Ribosomal_L18_L5e"/>
    <property type="match status" value="1"/>
</dbReference>
<sequence length="287" mass="32909">MGATLKTKQYSKRFQVKFRRRRSGKTDYYARQRLITQDKRKYNAPKYRLVVRFTNRDIIAQIVAARLSGDEVIAAAYAHELPRYGVKLGLTNFASAYCVGLLVARRVLKKMGLDELYTGAEEVTGEMFQVEPDDDKRPFRALLDIGIVTATTGHKVFAVMKGAVDGGLDVPHNEKRFPAYTKEEGFDAEVLKSHIMGEHVGEYMELLAEEDEDRYKEQFGRYINEGITGDMIADIYEKAHEAIRENPDPVKSDKPKPDRSKYKQKKLTYDERKANVAKRIEEILSKE</sequence>
<dbReference type="InterPro" id="IPR005485">
    <property type="entry name" value="Rbsml_uL18_euk_arch"/>
</dbReference>
<evidence type="ECO:0000256" key="6">
    <source>
        <dbReference type="SAM" id="MobiDB-lite"/>
    </source>
</evidence>
<dbReference type="SUPFAM" id="SSF53137">
    <property type="entry name" value="Translational machinery components"/>
    <property type="match status" value="1"/>
</dbReference>
<proteinExistence type="inferred from homology"/>
<dbReference type="GO" id="GO:0022625">
    <property type="term" value="C:cytosolic large ribosomal subunit"/>
    <property type="evidence" value="ECO:0007669"/>
    <property type="project" value="TreeGrafter"/>
</dbReference>
<gene>
    <name evidence="8" type="ORF">EAUS1353_LOCUS1972</name>
</gene>
<dbReference type="PANTHER" id="PTHR23410">
    <property type="entry name" value="RIBOSOMAL PROTEIN L5-RELATED"/>
    <property type="match status" value="1"/>
</dbReference>
<dbReference type="PRINTS" id="PR00058">
    <property type="entry name" value="RIBOSOMALL5"/>
</dbReference>
<dbReference type="InterPro" id="IPR057268">
    <property type="entry name" value="Ribosomal_L18"/>
</dbReference>
<keyword evidence="3" id="KW-0963">Cytoplasm</keyword>
<dbReference type="GO" id="GO:0008097">
    <property type="term" value="F:5S rRNA binding"/>
    <property type="evidence" value="ECO:0007669"/>
    <property type="project" value="InterPro"/>
</dbReference>
<evidence type="ECO:0000313" key="8">
    <source>
        <dbReference type="EMBL" id="CAD9240234.1"/>
    </source>
</evidence>
<accession>A0A7S1TLJ8</accession>
<dbReference type="InterPro" id="IPR025607">
    <property type="entry name" value="Ribosomal_uL18_C_euk"/>
</dbReference>
<dbReference type="PANTHER" id="PTHR23410:SF12">
    <property type="entry name" value="LARGE RIBOSOMAL SUBUNIT PROTEIN UL18"/>
    <property type="match status" value="1"/>
</dbReference>
<dbReference type="Pfam" id="PF14204">
    <property type="entry name" value="Ribosomal_L18_c"/>
    <property type="match status" value="1"/>
</dbReference>
<evidence type="ECO:0000259" key="7">
    <source>
        <dbReference type="Pfam" id="PF14204"/>
    </source>
</evidence>
<comment type="subcellular location">
    <subcellularLocation>
        <location evidence="1">Cytoplasm</location>
    </subcellularLocation>
</comment>
<name>A0A7S1TLJ8_9RHOD</name>
<evidence type="ECO:0000256" key="1">
    <source>
        <dbReference type="ARBA" id="ARBA00004496"/>
    </source>
</evidence>
<feature type="region of interest" description="Disordered" evidence="6">
    <location>
        <begin position="242"/>
        <end position="267"/>
    </location>
</feature>
<dbReference type="GO" id="GO:0003735">
    <property type="term" value="F:structural constituent of ribosome"/>
    <property type="evidence" value="ECO:0007669"/>
    <property type="project" value="InterPro"/>
</dbReference>
<evidence type="ECO:0000256" key="5">
    <source>
        <dbReference type="ARBA" id="ARBA00023274"/>
    </source>
</evidence>
<dbReference type="GO" id="GO:0000027">
    <property type="term" value="P:ribosomal large subunit assembly"/>
    <property type="evidence" value="ECO:0007669"/>
    <property type="project" value="TreeGrafter"/>
</dbReference>
<keyword evidence="4" id="KW-0689">Ribosomal protein</keyword>
<organism evidence="8">
    <name type="scientific">Erythrolobus australicus</name>
    <dbReference type="NCBI Taxonomy" id="1077150"/>
    <lineage>
        <taxon>Eukaryota</taxon>
        <taxon>Rhodophyta</taxon>
        <taxon>Bangiophyceae</taxon>
        <taxon>Porphyridiales</taxon>
        <taxon>Porphyridiaceae</taxon>
        <taxon>Erythrolobus</taxon>
    </lineage>
</organism>
<dbReference type="AlphaFoldDB" id="A0A7S1TLJ8"/>
<reference evidence="8" key="1">
    <citation type="submission" date="2021-01" db="EMBL/GenBank/DDBJ databases">
        <authorList>
            <person name="Corre E."/>
            <person name="Pelletier E."/>
            <person name="Niang G."/>
            <person name="Scheremetjew M."/>
            <person name="Finn R."/>
            <person name="Kale V."/>
            <person name="Holt S."/>
            <person name="Cochrane G."/>
            <person name="Meng A."/>
            <person name="Brown T."/>
            <person name="Cohen L."/>
        </authorList>
    </citation>
    <scope>NUCLEOTIDE SEQUENCE</scope>
    <source>
        <strain evidence="8">CCMP3124</strain>
    </source>
</reference>
<protein>
    <recommendedName>
        <fullName evidence="7">Large ribosomal subunit protein uL18 C-terminal eukaryotes domain-containing protein</fullName>
    </recommendedName>
</protein>
<comment type="similarity">
    <text evidence="2">Belongs to the universal ribosomal protein uL18 family.</text>
</comment>
<evidence type="ECO:0000256" key="4">
    <source>
        <dbReference type="ARBA" id="ARBA00022980"/>
    </source>
</evidence>
<evidence type="ECO:0000256" key="3">
    <source>
        <dbReference type="ARBA" id="ARBA00022490"/>
    </source>
</evidence>
<dbReference type="EMBL" id="HBGI01003022">
    <property type="protein sequence ID" value="CAD9240234.1"/>
    <property type="molecule type" value="Transcribed_RNA"/>
</dbReference>
<evidence type="ECO:0000256" key="2">
    <source>
        <dbReference type="ARBA" id="ARBA00007116"/>
    </source>
</evidence>
<dbReference type="HAMAP" id="MF_01337_A">
    <property type="entry name" value="Ribosomal_uL18_A"/>
    <property type="match status" value="1"/>
</dbReference>
<dbReference type="Gene3D" id="3.30.420.100">
    <property type="match status" value="1"/>
</dbReference>